<dbReference type="AlphaFoldDB" id="A0A290WZA2"/>
<evidence type="ECO:0008006" key="4">
    <source>
        <dbReference type="Google" id="ProtNLM"/>
    </source>
</evidence>
<gene>
    <name evidence="2" type="ORF">CNX70_20355</name>
</gene>
<proteinExistence type="predicted"/>
<name>A0A290WZA2_9BURK</name>
<evidence type="ECO:0000256" key="1">
    <source>
        <dbReference type="SAM" id="SignalP"/>
    </source>
</evidence>
<protein>
    <recommendedName>
        <fullName evidence="4">Adhesin</fullName>
    </recommendedName>
</protein>
<keyword evidence="3" id="KW-1185">Reference proteome</keyword>
<accession>A0A290WZA2</accession>
<sequence>MKVWISVLLTISVVYANAQPFEQARGEDIQLQCYGQAEKTTLQSRSGYEWDEKQHKFVPKLGWETGKTNQDASIVVSIHDDQGSIHIPKSLIPPLNSGGSDDGWWRINDLIVGHNQIRGQFQLNGLNKPTLSIDRRSGDMTIEGLMTFNGRCEADDGHRKF</sequence>
<keyword evidence="1" id="KW-0732">Signal</keyword>
<evidence type="ECO:0000313" key="3">
    <source>
        <dbReference type="Proteomes" id="UP000218437"/>
    </source>
</evidence>
<reference evidence="2 3" key="1">
    <citation type="submission" date="2017-09" db="EMBL/GenBank/DDBJ databases">
        <title>Complete genome sequence of Janthinobacterium svalbardensis PAMC 27463.</title>
        <authorList>
            <person name="Cho Y.-J."/>
            <person name="Cho A."/>
            <person name="Kim O.-S."/>
            <person name="Lee J.-I."/>
        </authorList>
    </citation>
    <scope>NUCLEOTIDE SEQUENCE [LARGE SCALE GENOMIC DNA]</scope>
    <source>
        <strain evidence="2 3">PAMC 27463</strain>
    </source>
</reference>
<organism evidence="2 3">
    <name type="scientific">Janthinobacterium svalbardensis</name>
    <dbReference type="NCBI Taxonomy" id="368607"/>
    <lineage>
        <taxon>Bacteria</taxon>
        <taxon>Pseudomonadati</taxon>
        <taxon>Pseudomonadota</taxon>
        <taxon>Betaproteobacteria</taxon>
        <taxon>Burkholderiales</taxon>
        <taxon>Oxalobacteraceae</taxon>
        <taxon>Janthinobacterium</taxon>
    </lineage>
</organism>
<feature type="signal peptide" evidence="1">
    <location>
        <begin position="1"/>
        <end position="18"/>
    </location>
</feature>
<dbReference type="Proteomes" id="UP000218437">
    <property type="component" value="Chromosome"/>
</dbReference>
<dbReference type="EMBL" id="CP023422">
    <property type="protein sequence ID" value="ATD62229.1"/>
    <property type="molecule type" value="Genomic_DNA"/>
</dbReference>
<feature type="chain" id="PRO_5013398608" description="Adhesin" evidence="1">
    <location>
        <begin position="19"/>
        <end position="161"/>
    </location>
</feature>
<dbReference type="KEGG" id="jsv:CNX70_20355"/>
<dbReference type="RefSeq" id="WP_096236512.1">
    <property type="nucleotide sequence ID" value="NZ_CP023422.1"/>
</dbReference>
<evidence type="ECO:0000313" key="2">
    <source>
        <dbReference type="EMBL" id="ATD62229.1"/>
    </source>
</evidence>